<comment type="caution">
    <text evidence="3">The sequence shown here is derived from an EMBL/GenBank/DDBJ whole genome shotgun (WGS) entry which is preliminary data.</text>
</comment>
<keyword evidence="4" id="KW-1185">Reference proteome</keyword>
<dbReference type="EMBL" id="JAERRK010000003">
    <property type="protein sequence ID" value="MBL1081771.1"/>
    <property type="molecule type" value="Genomic_DNA"/>
</dbReference>
<dbReference type="AlphaFoldDB" id="A0A937EFE1"/>
<organism evidence="3 4">
    <name type="scientific">Streptomyces actinomycinicus</name>
    <dbReference type="NCBI Taxonomy" id="1695166"/>
    <lineage>
        <taxon>Bacteria</taxon>
        <taxon>Bacillati</taxon>
        <taxon>Actinomycetota</taxon>
        <taxon>Actinomycetes</taxon>
        <taxon>Kitasatosporales</taxon>
        <taxon>Streptomycetaceae</taxon>
        <taxon>Streptomyces</taxon>
    </lineage>
</organism>
<keyword evidence="2" id="KW-1133">Transmembrane helix</keyword>
<feature type="region of interest" description="Disordered" evidence="1">
    <location>
        <begin position="1"/>
        <end position="21"/>
    </location>
</feature>
<dbReference type="RefSeq" id="WP_201832973.1">
    <property type="nucleotide sequence ID" value="NZ_JAERRK010000003.1"/>
</dbReference>
<dbReference type="Proteomes" id="UP000661858">
    <property type="component" value="Unassembled WGS sequence"/>
</dbReference>
<proteinExistence type="predicted"/>
<evidence type="ECO:0008006" key="5">
    <source>
        <dbReference type="Google" id="ProtNLM"/>
    </source>
</evidence>
<evidence type="ECO:0000313" key="4">
    <source>
        <dbReference type="Proteomes" id="UP000661858"/>
    </source>
</evidence>
<sequence>MTTERTEHPEAQARPRRSRRRPALVAGGVALLLAVGAGAGWTAVTVHGADRDPGAATWRLAKPSAGKPAKGGDGLSAMLLPYGDEYGRGPDLDEFGSDAELSGRQATALRRRSMADLPRSQRRLLERRLDRNPVKGMAMRSYLSSAQFTEDEAASGEVFALEIVLTRMDQRSVRSMTAYQHEFAEAMKIFRKGPAVEGHENTACFLPPTDSGEKLDMMVCSGYVGDVLVSATATAAKPLDKKGVAQMVAAQLDRIKDPGKAV</sequence>
<keyword evidence="2" id="KW-0812">Transmembrane</keyword>
<evidence type="ECO:0000313" key="3">
    <source>
        <dbReference type="EMBL" id="MBL1081771.1"/>
    </source>
</evidence>
<reference evidence="3" key="1">
    <citation type="submission" date="2021-01" db="EMBL/GenBank/DDBJ databases">
        <title>WGS of actinomycetes isolated from Thailand.</title>
        <authorList>
            <person name="Thawai C."/>
        </authorList>
    </citation>
    <scope>NUCLEOTIDE SEQUENCE</scope>
    <source>
        <strain evidence="3">RCU-197</strain>
    </source>
</reference>
<feature type="transmembrane region" description="Helical" evidence="2">
    <location>
        <begin position="23"/>
        <end position="44"/>
    </location>
</feature>
<evidence type="ECO:0000256" key="1">
    <source>
        <dbReference type="SAM" id="MobiDB-lite"/>
    </source>
</evidence>
<feature type="compositionally biased region" description="Basic and acidic residues" evidence="1">
    <location>
        <begin position="1"/>
        <end position="13"/>
    </location>
</feature>
<keyword evidence="2" id="KW-0472">Membrane</keyword>
<accession>A0A937EFE1</accession>
<name>A0A937EFE1_9ACTN</name>
<evidence type="ECO:0000256" key="2">
    <source>
        <dbReference type="SAM" id="Phobius"/>
    </source>
</evidence>
<protein>
    <recommendedName>
        <fullName evidence="5">Secreted protein</fullName>
    </recommendedName>
</protein>
<gene>
    <name evidence="3" type="ORF">JK359_07210</name>
</gene>